<name>A0A1I4Z5I3_PSUAM</name>
<feature type="compositionally biased region" description="Low complexity" evidence="4">
    <location>
        <begin position="325"/>
        <end position="358"/>
    </location>
</feature>
<dbReference type="RefSeq" id="WP_093343452.1">
    <property type="nucleotide sequence ID" value="NZ_FOUY01000014.1"/>
</dbReference>
<keyword evidence="1" id="KW-0805">Transcription regulation</keyword>
<dbReference type="Gene3D" id="3.40.50.880">
    <property type="match status" value="1"/>
</dbReference>
<dbReference type="PROSITE" id="PS01124">
    <property type="entry name" value="HTH_ARAC_FAMILY_2"/>
    <property type="match status" value="1"/>
</dbReference>
<dbReference type="PANTHER" id="PTHR43130">
    <property type="entry name" value="ARAC-FAMILY TRANSCRIPTIONAL REGULATOR"/>
    <property type="match status" value="1"/>
</dbReference>
<dbReference type="PANTHER" id="PTHR43130:SF3">
    <property type="entry name" value="HTH-TYPE TRANSCRIPTIONAL REGULATOR RV1931C"/>
    <property type="match status" value="1"/>
</dbReference>
<dbReference type="Pfam" id="PF12833">
    <property type="entry name" value="HTH_18"/>
    <property type="match status" value="1"/>
</dbReference>
<reference evidence="6 7" key="1">
    <citation type="submission" date="2016-10" db="EMBL/GenBank/DDBJ databases">
        <authorList>
            <person name="de Groot N.N."/>
        </authorList>
    </citation>
    <scope>NUCLEOTIDE SEQUENCE [LARGE SCALE GENOMIC DNA]</scope>
    <source>
        <strain evidence="6 7">CGMCC 4.1877</strain>
    </source>
</reference>
<evidence type="ECO:0000313" key="6">
    <source>
        <dbReference type="EMBL" id="SFN45541.1"/>
    </source>
</evidence>
<dbReference type="SUPFAM" id="SSF52317">
    <property type="entry name" value="Class I glutamine amidotransferase-like"/>
    <property type="match status" value="1"/>
</dbReference>
<dbReference type="CDD" id="cd03137">
    <property type="entry name" value="GATase1_AraC_1"/>
    <property type="match status" value="1"/>
</dbReference>
<dbReference type="Proteomes" id="UP000199614">
    <property type="component" value="Unassembled WGS sequence"/>
</dbReference>
<dbReference type="SUPFAM" id="SSF46689">
    <property type="entry name" value="Homeodomain-like"/>
    <property type="match status" value="1"/>
</dbReference>
<keyword evidence="7" id="KW-1185">Reference proteome</keyword>
<dbReference type="InterPro" id="IPR029062">
    <property type="entry name" value="Class_I_gatase-like"/>
</dbReference>
<evidence type="ECO:0000256" key="4">
    <source>
        <dbReference type="SAM" id="MobiDB-lite"/>
    </source>
</evidence>
<dbReference type="GO" id="GO:0043565">
    <property type="term" value="F:sequence-specific DNA binding"/>
    <property type="evidence" value="ECO:0007669"/>
    <property type="project" value="InterPro"/>
</dbReference>
<dbReference type="InterPro" id="IPR018062">
    <property type="entry name" value="HTH_AraC-typ_CS"/>
</dbReference>
<evidence type="ECO:0000259" key="5">
    <source>
        <dbReference type="PROSITE" id="PS01124"/>
    </source>
</evidence>
<dbReference type="STRING" id="260086.SAMN05216207_1014109"/>
<keyword evidence="2 6" id="KW-0238">DNA-binding</keyword>
<dbReference type="InterPro" id="IPR052158">
    <property type="entry name" value="INH-QAR"/>
</dbReference>
<dbReference type="Pfam" id="PF01965">
    <property type="entry name" value="DJ-1_PfpI"/>
    <property type="match status" value="1"/>
</dbReference>
<accession>A0A1I4Z5I3</accession>
<evidence type="ECO:0000256" key="1">
    <source>
        <dbReference type="ARBA" id="ARBA00023015"/>
    </source>
</evidence>
<evidence type="ECO:0000256" key="3">
    <source>
        <dbReference type="ARBA" id="ARBA00023163"/>
    </source>
</evidence>
<dbReference type="SMART" id="SM00342">
    <property type="entry name" value="HTH_ARAC"/>
    <property type="match status" value="1"/>
</dbReference>
<dbReference type="GO" id="GO:0003700">
    <property type="term" value="F:DNA-binding transcription factor activity"/>
    <property type="evidence" value="ECO:0007669"/>
    <property type="project" value="InterPro"/>
</dbReference>
<dbReference type="InterPro" id="IPR002818">
    <property type="entry name" value="DJ-1/PfpI"/>
</dbReference>
<dbReference type="Gene3D" id="1.10.10.60">
    <property type="entry name" value="Homeodomain-like"/>
    <property type="match status" value="1"/>
</dbReference>
<dbReference type="EMBL" id="FOUY01000014">
    <property type="protein sequence ID" value="SFN45541.1"/>
    <property type="molecule type" value="Genomic_DNA"/>
</dbReference>
<protein>
    <submittedName>
        <fullName evidence="6">Transcriptional regulator GlxA family, contains an amidase domain and an AraC-type DNA-binding HTH domain</fullName>
    </submittedName>
</protein>
<proteinExistence type="predicted"/>
<feature type="domain" description="HTH araC/xylS-type" evidence="5">
    <location>
        <begin position="222"/>
        <end position="323"/>
    </location>
</feature>
<evidence type="ECO:0000256" key="2">
    <source>
        <dbReference type="ARBA" id="ARBA00023125"/>
    </source>
</evidence>
<organism evidence="6 7">
    <name type="scientific">Pseudonocardia ammonioxydans</name>
    <dbReference type="NCBI Taxonomy" id="260086"/>
    <lineage>
        <taxon>Bacteria</taxon>
        <taxon>Bacillati</taxon>
        <taxon>Actinomycetota</taxon>
        <taxon>Actinomycetes</taxon>
        <taxon>Pseudonocardiales</taxon>
        <taxon>Pseudonocardiaceae</taxon>
        <taxon>Pseudonocardia</taxon>
    </lineage>
</organism>
<dbReference type="OrthoDB" id="3660033at2"/>
<dbReference type="InterPro" id="IPR009057">
    <property type="entry name" value="Homeodomain-like_sf"/>
</dbReference>
<dbReference type="AlphaFoldDB" id="A0A1I4Z5I3"/>
<dbReference type="PROSITE" id="PS00041">
    <property type="entry name" value="HTH_ARAC_FAMILY_1"/>
    <property type="match status" value="1"/>
</dbReference>
<keyword evidence="3" id="KW-0804">Transcription</keyword>
<dbReference type="InterPro" id="IPR018060">
    <property type="entry name" value="HTH_AraC"/>
</dbReference>
<gene>
    <name evidence="6" type="ORF">SAMN05216207_1014109</name>
</gene>
<evidence type="ECO:0000313" key="7">
    <source>
        <dbReference type="Proteomes" id="UP000199614"/>
    </source>
</evidence>
<feature type="region of interest" description="Disordered" evidence="4">
    <location>
        <begin position="320"/>
        <end position="367"/>
    </location>
</feature>
<sequence length="367" mass="38874">MRQKVVVVVPDGGSLFEIATPLRVWGRDPGEPDWPDTELIVCTATAGPAGAPGRTGSAGTALPPLSLTGLAPFGAHAHDADTIIVPTWPVDDRPVPEDLVTGLRTAHDHGTRIVGLCLGAFVLAAAGLLDGHRAVTHWRYADEFTRRFPAVRWERDPLYLDRGAVVTSAGSAAALDCCLHLVRTDHGADAAAIVARSMVTAPHRSGGQSQFAAVEPLGTADDRLGGLLGEVLADLGEVRTVHDLVTRAAMSRRSLERLFRDRLGCSPRSWLIDQRVQRARTLLETTDLGVDAVAAGVGFGSPQTLRREFQQALGISPTGYRGHFRGPAARPDAAPAARTVRPAPARRTPAAPRPGAGRSPSCARCSR</sequence>